<dbReference type="PROSITE" id="PS51194">
    <property type="entry name" value="HELICASE_CTER"/>
    <property type="match status" value="1"/>
</dbReference>
<keyword evidence="6" id="KW-0694">RNA-binding</keyword>
<evidence type="ECO:0000259" key="12">
    <source>
        <dbReference type="PROSITE" id="PS51194"/>
    </source>
</evidence>
<feature type="region of interest" description="Disordered" evidence="10">
    <location>
        <begin position="348"/>
        <end position="468"/>
    </location>
</feature>
<dbReference type="InterPro" id="IPR001650">
    <property type="entry name" value="Helicase_C-like"/>
</dbReference>
<dbReference type="GeneID" id="14874996"/>
<evidence type="ECO:0000259" key="11">
    <source>
        <dbReference type="PROSITE" id="PS51192"/>
    </source>
</evidence>
<evidence type="ECO:0000256" key="5">
    <source>
        <dbReference type="ARBA" id="ARBA00022840"/>
    </source>
</evidence>
<evidence type="ECO:0000256" key="8">
    <source>
        <dbReference type="ARBA" id="ARBA00047984"/>
    </source>
</evidence>
<dbReference type="Gene3D" id="3.40.50.300">
    <property type="entry name" value="P-loop containing nucleotide triphosphate hydrolases"/>
    <property type="match status" value="2"/>
</dbReference>
<dbReference type="PANTHER" id="PTHR47959:SF21">
    <property type="entry name" value="DEAD-BOX HELICASE 56"/>
    <property type="match status" value="1"/>
</dbReference>
<dbReference type="SMART" id="SM00487">
    <property type="entry name" value="DEXDc"/>
    <property type="match status" value="1"/>
</dbReference>
<dbReference type="GO" id="GO:0003724">
    <property type="term" value="F:RNA helicase activity"/>
    <property type="evidence" value="ECO:0007669"/>
    <property type="project" value="UniProtKB-EC"/>
</dbReference>
<dbReference type="STRING" id="1054147.F4PLT5"/>
<dbReference type="Pfam" id="PF00271">
    <property type="entry name" value="Helicase_C"/>
    <property type="match status" value="2"/>
</dbReference>
<dbReference type="RefSeq" id="XP_004360542.1">
    <property type="nucleotide sequence ID" value="XM_004360485.1"/>
</dbReference>
<dbReference type="GO" id="GO:0005524">
    <property type="term" value="F:ATP binding"/>
    <property type="evidence" value="ECO:0007669"/>
    <property type="project" value="UniProtKB-KW"/>
</dbReference>
<dbReference type="EMBL" id="GL883008">
    <property type="protein sequence ID" value="EGG22691.1"/>
    <property type="molecule type" value="Genomic_DNA"/>
</dbReference>
<keyword evidence="15" id="KW-1185">Reference proteome</keyword>
<dbReference type="GO" id="GO:0005829">
    <property type="term" value="C:cytosol"/>
    <property type="evidence" value="ECO:0007669"/>
    <property type="project" value="TreeGrafter"/>
</dbReference>
<feature type="compositionally biased region" description="Low complexity" evidence="10">
    <location>
        <begin position="649"/>
        <end position="666"/>
    </location>
</feature>
<feature type="compositionally biased region" description="Basic and acidic residues" evidence="10">
    <location>
        <begin position="683"/>
        <end position="692"/>
    </location>
</feature>
<feature type="compositionally biased region" description="Acidic residues" evidence="10">
    <location>
        <begin position="350"/>
        <end position="409"/>
    </location>
</feature>
<evidence type="ECO:0000256" key="9">
    <source>
        <dbReference type="PROSITE-ProRule" id="PRU00552"/>
    </source>
</evidence>
<dbReference type="OMA" id="NASEQCV"/>
<feature type="compositionally biased region" description="Basic and acidic residues" evidence="10">
    <location>
        <begin position="410"/>
        <end position="426"/>
    </location>
</feature>
<comment type="catalytic activity">
    <reaction evidence="8">
        <text>ATP + H2O = ADP + phosphate + H(+)</text>
        <dbReference type="Rhea" id="RHEA:13065"/>
        <dbReference type="ChEBI" id="CHEBI:15377"/>
        <dbReference type="ChEBI" id="CHEBI:15378"/>
        <dbReference type="ChEBI" id="CHEBI:30616"/>
        <dbReference type="ChEBI" id="CHEBI:43474"/>
        <dbReference type="ChEBI" id="CHEBI:456216"/>
        <dbReference type="EC" id="3.6.4.13"/>
    </reaction>
</comment>
<accession>F4PLT5</accession>
<dbReference type="AlphaFoldDB" id="F4PLT5"/>
<dbReference type="SMART" id="SM00490">
    <property type="entry name" value="HELICc"/>
    <property type="match status" value="1"/>
</dbReference>
<dbReference type="EC" id="3.6.4.13" evidence="1"/>
<feature type="region of interest" description="Disordered" evidence="10">
    <location>
        <begin position="638"/>
        <end position="712"/>
    </location>
</feature>
<comment type="similarity">
    <text evidence="7">Belongs to the DEAD box helicase family. DDX56/DBP9 subfamily.</text>
</comment>
<dbReference type="GO" id="GO:0003723">
    <property type="term" value="F:RNA binding"/>
    <property type="evidence" value="ECO:0007669"/>
    <property type="project" value="UniProtKB-KW"/>
</dbReference>
<evidence type="ECO:0000313" key="15">
    <source>
        <dbReference type="Proteomes" id="UP000007797"/>
    </source>
</evidence>
<keyword evidence="4 14" id="KW-0347">Helicase</keyword>
<dbReference type="InterPro" id="IPR050079">
    <property type="entry name" value="DEAD_box_RNA_helicase"/>
</dbReference>
<keyword evidence="2" id="KW-0547">Nucleotide-binding</keyword>
<sequence>MDLSKTLITEKSNNSNISESLIDGETTFESMCLDMRIIKAVKKIGYEHPTLIQAKSIPLSLQGKDILAKARTGSGKTAAYTIPIVQKILMAKQNTKIPSSKGAGVKAVILVPTKELCEQVQQNLLQICFYCTHLINVVHLGSEQSVDEQRGMLRDVPDIIISTPTRLVNHLKNQNIKLDMSLEMLVIDEADLVLSYGYQEDIQTIKSFLPKVCQGFLMSATLTPQVDELKKLILHTPAILRLEEDQSEKTNLTEYSIKTVSFDRYLLIFTLLRLKLMQGKILFFVNDTFQCYKLKLFLEQFHIRAAVLNSELPINSRHHIILQFNKGIYDYLIATDESFKSTKSELKDFDEIDSEEENDQDDVSQDEEEEDNDEDEEDNDEDEEEEEEEEDQDSDEENQDQDSDDEVQEIPEKSTSKKSIQVKEEPKESEEEQEDDEESENDEDSFFSKGEEMEVKEEEEEEKDRKPSKLADKEYGVARGIDFKNVDIVINFDFPRTYKNYVHRVGRTARGNSKGVALSFVTKRNEPLLKKIQRKRAEHGYNVKPFEFKMATIEGFRYRVEDVLNSVTKNTISRARKTELEQEIINSEKLKNHFKENPKDLEILKHDIPLTRKHDLKEHLGYIPEYLVPDALKKTVNGKSSSGKLPIIKSGRGNSSNNNNNKNRQSQNKKRKGNSSGGPVKLSQKDVNKFKGESTTTTAATSGNRQVKKQKK</sequence>
<keyword evidence="3" id="KW-0378">Hydrolase</keyword>
<evidence type="ECO:0000313" key="14">
    <source>
        <dbReference type="EMBL" id="EGG22691.1"/>
    </source>
</evidence>
<dbReference type="InterPro" id="IPR011545">
    <property type="entry name" value="DEAD/DEAH_box_helicase_dom"/>
</dbReference>
<dbReference type="GO" id="GO:0016787">
    <property type="term" value="F:hydrolase activity"/>
    <property type="evidence" value="ECO:0007669"/>
    <property type="project" value="UniProtKB-KW"/>
</dbReference>
<evidence type="ECO:0000256" key="3">
    <source>
        <dbReference type="ARBA" id="ARBA00022801"/>
    </source>
</evidence>
<dbReference type="SUPFAM" id="SSF52540">
    <property type="entry name" value="P-loop containing nucleoside triphosphate hydrolases"/>
    <property type="match status" value="2"/>
</dbReference>
<dbReference type="Pfam" id="PF00270">
    <property type="entry name" value="DEAD"/>
    <property type="match status" value="1"/>
</dbReference>
<name>F4PLT5_CACFS</name>
<protein>
    <recommendedName>
        <fullName evidence="1">RNA helicase</fullName>
        <ecNumber evidence="1">3.6.4.13</ecNumber>
    </recommendedName>
</protein>
<evidence type="ECO:0000256" key="1">
    <source>
        <dbReference type="ARBA" id="ARBA00012552"/>
    </source>
</evidence>
<evidence type="ECO:0000256" key="6">
    <source>
        <dbReference type="ARBA" id="ARBA00022884"/>
    </source>
</evidence>
<feature type="domain" description="Helicase ATP-binding" evidence="11">
    <location>
        <begin position="57"/>
        <end position="240"/>
    </location>
</feature>
<evidence type="ECO:0000256" key="4">
    <source>
        <dbReference type="ARBA" id="ARBA00022806"/>
    </source>
</evidence>
<dbReference type="PANTHER" id="PTHR47959">
    <property type="entry name" value="ATP-DEPENDENT RNA HELICASE RHLE-RELATED"/>
    <property type="match status" value="1"/>
</dbReference>
<evidence type="ECO:0000256" key="7">
    <source>
        <dbReference type="ARBA" id="ARBA00038041"/>
    </source>
</evidence>
<keyword evidence="5" id="KW-0067">ATP-binding</keyword>
<proteinExistence type="inferred from homology"/>
<gene>
    <name evidence="14" type="primary">ddx56</name>
    <name evidence="14" type="ORF">DFA_04821</name>
</gene>
<evidence type="ECO:0000259" key="13">
    <source>
        <dbReference type="PROSITE" id="PS51195"/>
    </source>
</evidence>
<feature type="compositionally biased region" description="Acidic residues" evidence="10">
    <location>
        <begin position="427"/>
        <end position="445"/>
    </location>
</feature>
<dbReference type="InterPro" id="IPR027417">
    <property type="entry name" value="P-loop_NTPase"/>
</dbReference>
<reference evidence="15" key="1">
    <citation type="journal article" date="2011" name="Genome Res.">
        <title>Phylogeny-wide analysis of social amoeba genomes highlights ancient origins for complex intercellular communication.</title>
        <authorList>
            <person name="Heidel A.J."/>
            <person name="Lawal H.M."/>
            <person name="Felder M."/>
            <person name="Schilde C."/>
            <person name="Helps N.R."/>
            <person name="Tunggal B."/>
            <person name="Rivero F."/>
            <person name="John U."/>
            <person name="Schleicher M."/>
            <person name="Eichinger L."/>
            <person name="Platzer M."/>
            <person name="Noegel A.A."/>
            <person name="Schaap P."/>
            <person name="Gloeckner G."/>
        </authorList>
    </citation>
    <scope>NUCLEOTIDE SEQUENCE [LARGE SCALE GENOMIC DNA]</scope>
    <source>
        <strain evidence="15">SH3</strain>
    </source>
</reference>
<evidence type="ECO:0000256" key="10">
    <source>
        <dbReference type="SAM" id="MobiDB-lite"/>
    </source>
</evidence>
<evidence type="ECO:0000256" key="2">
    <source>
        <dbReference type="ARBA" id="ARBA00022741"/>
    </source>
</evidence>
<organism evidence="14 15">
    <name type="scientific">Cavenderia fasciculata</name>
    <name type="common">Slime mold</name>
    <name type="synonym">Dictyostelium fasciculatum</name>
    <dbReference type="NCBI Taxonomy" id="261658"/>
    <lineage>
        <taxon>Eukaryota</taxon>
        <taxon>Amoebozoa</taxon>
        <taxon>Evosea</taxon>
        <taxon>Eumycetozoa</taxon>
        <taxon>Dictyostelia</taxon>
        <taxon>Acytosteliales</taxon>
        <taxon>Cavenderiaceae</taxon>
        <taxon>Cavenderia</taxon>
    </lineage>
</organism>
<dbReference type="Proteomes" id="UP000007797">
    <property type="component" value="Unassembled WGS sequence"/>
</dbReference>
<feature type="domain" description="DEAD-box RNA helicase Q" evidence="13">
    <location>
        <begin position="26"/>
        <end position="54"/>
    </location>
</feature>
<dbReference type="CDD" id="cd17961">
    <property type="entry name" value="DEADc_DDX56"/>
    <property type="match status" value="1"/>
</dbReference>
<dbReference type="InterPro" id="IPR014014">
    <property type="entry name" value="RNA_helicase_DEAD_Q_motif"/>
</dbReference>
<dbReference type="KEGG" id="dfa:DFA_04821"/>
<dbReference type="PROSITE" id="PS51195">
    <property type="entry name" value="Q_MOTIF"/>
    <property type="match status" value="1"/>
</dbReference>
<feature type="short sequence motif" description="Q motif" evidence="9">
    <location>
        <begin position="26"/>
        <end position="54"/>
    </location>
</feature>
<dbReference type="PROSITE" id="PS51192">
    <property type="entry name" value="HELICASE_ATP_BIND_1"/>
    <property type="match status" value="1"/>
</dbReference>
<dbReference type="InterPro" id="IPR014001">
    <property type="entry name" value="Helicase_ATP-bd"/>
</dbReference>
<feature type="domain" description="Helicase C-terminal" evidence="12">
    <location>
        <begin position="402"/>
        <end position="554"/>
    </location>
</feature>
<dbReference type="OrthoDB" id="1191041at2759"/>